<dbReference type="GO" id="GO:0000257">
    <property type="term" value="F:nitrilase activity"/>
    <property type="evidence" value="ECO:0007669"/>
    <property type="project" value="UniProtKB-ARBA"/>
</dbReference>
<evidence type="ECO:0000256" key="2">
    <source>
        <dbReference type="ARBA" id="ARBA00022801"/>
    </source>
</evidence>
<gene>
    <name evidence="5" type="ORF">IE81DRAFT_354750</name>
</gene>
<keyword evidence="2 5" id="KW-0378">Hydrolase</keyword>
<dbReference type="InterPro" id="IPR003010">
    <property type="entry name" value="C-N_Hydrolase"/>
</dbReference>
<dbReference type="GO" id="GO:0016836">
    <property type="term" value="F:hydro-lyase activity"/>
    <property type="evidence" value="ECO:0007669"/>
    <property type="project" value="UniProtKB-ARBA"/>
</dbReference>
<evidence type="ECO:0000313" key="6">
    <source>
        <dbReference type="Proteomes" id="UP000245783"/>
    </source>
</evidence>
<dbReference type="PANTHER" id="PTHR46044:SF14">
    <property type="entry name" value="ARYLACETONITRILASE"/>
    <property type="match status" value="1"/>
</dbReference>
<dbReference type="PROSITE" id="PS00920">
    <property type="entry name" value="NITRIL_CHT_1"/>
    <property type="match status" value="1"/>
</dbReference>
<name>A0A316VN84_9BASI</name>
<evidence type="ECO:0000259" key="4">
    <source>
        <dbReference type="PROSITE" id="PS50263"/>
    </source>
</evidence>
<proteinExistence type="inferred from homology"/>
<dbReference type="InterPro" id="IPR044149">
    <property type="entry name" value="Nitrilases_CHs"/>
</dbReference>
<accession>A0A316VN84</accession>
<reference evidence="5 6" key="1">
    <citation type="journal article" date="2018" name="Mol. Biol. Evol.">
        <title>Broad Genomic Sampling Reveals a Smut Pathogenic Ancestry of the Fungal Clade Ustilaginomycotina.</title>
        <authorList>
            <person name="Kijpornyongpan T."/>
            <person name="Mondo S.J."/>
            <person name="Barry K."/>
            <person name="Sandor L."/>
            <person name="Lee J."/>
            <person name="Lipzen A."/>
            <person name="Pangilinan J."/>
            <person name="LaButti K."/>
            <person name="Hainaut M."/>
            <person name="Henrissat B."/>
            <person name="Grigoriev I.V."/>
            <person name="Spatafora J.W."/>
            <person name="Aime M.C."/>
        </authorList>
    </citation>
    <scope>NUCLEOTIDE SEQUENCE [LARGE SCALE GENOMIC DNA]</scope>
    <source>
        <strain evidence="5 6">MCA 4658</strain>
    </source>
</reference>
<evidence type="ECO:0000256" key="1">
    <source>
        <dbReference type="ARBA" id="ARBA00008129"/>
    </source>
</evidence>
<sequence length="341" mass="36933">MAVPNVPPFKVAAVQAEPVWLNARATAEKTCTLIKEAASSGAKLVAFPELWIPGYPYFLWVKDFGSSMPFSMKYAANALTADSPEIQLIKDACAANSIWTSFGFAERRNGSMYMSNCIINSEGSIVNIRRKIKPTGLERVLFGEASGDALDNVVTTPFGRVGNLQCWEHIQPLLKYHTYSLHEHIHVASWPGCFPLNGGEPYSMTSGGVKALSSVYAIEGGSFTVMTTQLVTEEHAEAVGLDYRPNGPSDHDFFLPPGGGCAAIFAPDGRELTAPLPCAEEGILYAEIDYSMSNATKLLADCVGHYSRPDLLRLSVNRQVQSVLASGETKQPDVTEFTAQA</sequence>
<protein>
    <submittedName>
        <fullName evidence="5">Carbon-nitrogen hydrolase</fullName>
    </submittedName>
</protein>
<feature type="active site" description="Proton acceptor" evidence="3">
    <location>
        <position position="49"/>
    </location>
</feature>
<dbReference type="InParanoid" id="A0A316VN84"/>
<dbReference type="OrthoDB" id="10250282at2759"/>
<dbReference type="Proteomes" id="UP000245783">
    <property type="component" value="Unassembled WGS sequence"/>
</dbReference>
<dbReference type="SUPFAM" id="SSF56317">
    <property type="entry name" value="Carbon-nitrogen hydrolase"/>
    <property type="match status" value="1"/>
</dbReference>
<dbReference type="RefSeq" id="XP_025365924.1">
    <property type="nucleotide sequence ID" value="XM_025516666.1"/>
</dbReference>
<dbReference type="AlphaFoldDB" id="A0A316VN84"/>
<dbReference type="CDD" id="cd07564">
    <property type="entry name" value="nitrilases_CHs"/>
    <property type="match status" value="1"/>
</dbReference>
<dbReference type="PROSITE" id="PS50263">
    <property type="entry name" value="CN_HYDROLASE"/>
    <property type="match status" value="1"/>
</dbReference>
<dbReference type="STRING" id="1522189.A0A316VN84"/>
<dbReference type="InterPro" id="IPR036526">
    <property type="entry name" value="C-N_Hydrolase_sf"/>
</dbReference>
<evidence type="ECO:0000256" key="3">
    <source>
        <dbReference type="PROSITE-ProRule" id="PRU10139"/>
    </source>
</evidence>
<feature type="domain" description="CN hydrolase" evidence="4">
    <location>
        <begin position="9"/>
        <end position="290"/>
    </location>
</feature>
<dbReference type="GeneID" id="37038536"/>
<dbReference type="Pfam" id="PF00795">
    <property type="entry name" value="CN_hydrolase"/>
    <property type="match status" value="1"/>
</dbReference>
<dbReference type="PANTHER" id="PTHR46044">
    <property type="entry name" value="NITRILASE"/>
    <property type="match status" value="1"/>
</dbReference>
<dbReference type="EMBL" id="KZ819542">
    <property type="protein sequence ID" value="PWN38764.1"/>
    <property type="molecule type" value="Genomic_DNA"/>
</dbReference>
<comment type="similarity">
    <text evidence="1">Belongs to the carbon-nitrogen hydrolase superfamily. Nitrilase family.</text>
</comment>
<dbReference type="InterPro" id="IPR000132">
    <property type="entry name" value="Nitrilase/CN_hydratase_CS"/>
</dbReference>
<keyword evidence="6" id="KW-1185">Reference proteome</keyword>
<dbReference type="Gene3D" id="3.60.110.10">
    <property type="entry name" value="Carbon-nitrogen hydrolase"/>
    <property type="match status" value="1"/>
</dbReference>
<organism evidence="5 6">
    <name type="scientific">Ceraceosorus guamensis</name>
    <dbReference type="NCBI Taxonomy" id="1522189"/>
    <lineage>
        <taxon>Eukaryota</taxon>
        <taxon>Fungi</taxon>
        <taxon>Dikarya</taxon>
        <taxon>Basidiomycota</taxon>
        <taxon>Ustilaginomycotina</taxon>
        <taxon>Exobasidiomycetes</taxon>
        <taxon>Ceraceosorales</taxon>
        <taxon>Ceraceosoraceae</taxon>
        <taxon>Ceraceosorus</taxon>
    </lineage>
</organism>
<evidence type="ECO:0000313" key="5">
    <source>
        <dbReference type="EMBL" id="PWN38764.1"/>
    </source>
</evidence>